<dbReference type="InterPro" id="IPR059032">
    <property type="entry name" value="WHD_DDX60"/>
</dbReference>
<dbReference type="SUPFAM" id="SSF52540">
    <property type="entry name" value="P-loop containing nucleoside triphosphate hydrolases"/>
    <property type="match status" value="1"/>
</dbReference>
<keyword evidence="7" id="KW-0472">Membrane</keyword>
<evidence type="ECO:0000256" key="7">
    <source>
        <dbReference type="SAM" id="Phobius"/>
    </source>
</evidence>
<dbReference type="PROSITE" id="PS51194">
    <property type="entry name" value="HELICASE_CTER"/>
    <property type="match status" value="1"/>
</dbReference>
<protein>
    <recommendedName>
        <fullName evidence="12">Helicase ATP-binding domain-containing protein</fullName>
    </recommendedName>
</protein>
<dbReference type="OrthoDB" id="64767at2759"/>
<dbReference type="FunFam" id="3.40.50.300:FF:001039">
    <property type="entry name" value="ATP-dependent RNA helicase DDX60"/>
    <property type="match status" value="1"/>
</dbReference>
<evidence type="ECO:0000256" key="3">
    <source>
        <dbReference type="ARBA" id="ARBA00022806"/>
    </source>
</evidence>
<evidence type="ECO:0000256" key="4">
    <source>
        <dbReference type="ARBA" id="ARBA00022840"/>
    </source>
</evidence>
<dbReference type="OMA" id="EVHCISA"/>
<dbReference type="EMBL" id="UYRX01000165">
    <property type="protein sequence ID" value="VDK76126.1"/>
    <property type="molecule type" value="Genomic_DNA"/>
</dbReference>
<organism evidence="10 11">
    <name type="scientific">Litomosoides sigmodontis</name>
    <name type="common">Filarial nematode worm</name>
    <dbReference type="NCBI Taxonomy" id="42156"/>
    <lineage>
        <taxon>Eukaryota</taxon>
        <taxon>Metazoa</taxon>
        <taxon>Ecdysozoa</taxon>
        <taxon>Nematoda</taxon>
        <taxon>Chromadorea</taxon>
        <taxon>Rhabditida</taxon>
        <taxon>Spirurina</taxon>
        <taxon>Spiruromorpha</taxon>
        <taxon>Filarioidea</taxon>
        <taxon>Onchocercidae</taxon>
        <taxon>Litomosoides</taxon>
    </lineage>
</organism>
<evidence type="ECO:0008006" key="12">
    <source>
        <dbReference type="Google" id="ProtNLM"/>
    </source>
</evidence>
<sequence length="1759" mass="200761">MSEQPKNAVKHKSESQSGKFFLSTFHYLTFTFAVMYLPYCILTQLRGCQSKVEKEDIVKAMTDWDSLDNLIKTNSIPIKKVITPKVASSLEEQNVVVTKNSDSDSEGGASTVSSKCGFESESEDEKAGDIVITNDFTAGDVSVVEVLNRFNSKYDNIISEFADVEIFLISLDGLLIELTAHNYLNWTLGGQTIVITKQIEILFKQLANLGGKFKLIWFTDLLAVYAKDTVLNFLRSFVAAYLLQSQWAVDIEHFTNPNDSCWLTYLHELMPSFLMIGVDDVSENVVADTELRFKQLLASIALQVLALTIPVVYFNGLVVNLCSVYSHRVEPHMVDFKGWTNYLFQLWTEKKREVPRNIDLSSCKSVSHLWAQVIGDCKKSNELPKESDALTSAVLISSLICERRGTERRYCEENKASKRGIDFIKFRRTLLNSCASLLDALDLKKHSLSFSLADLWDGPLITGIYDAINSGEKILPYRLQQELAPLHRIACLELSLEVDVNDSLFDLPVKEVDFKKPSLLPINSILLNRYAPEMLSIVMGNCTETEPSTFKEFWMCTKWRLDAIEEPYAKPEERIDNAYQLKKQNRRKQKLGKWYEFFAESLEGRGTSLLVDFSRAPRGFVSKVDEQADKKKDKQQWQPKGKGNGPKGKGTVKSKKELILEANRNKKNEKLADDEKQMVRFAVQQGKNAMFILENLMNKLELVSSKAMCAYQQVLRMSDELNSLEGRDFLEKRRIRAVSIISKLKDMFTVYWQHLDDKQKEYVNDLWVSLGFEKSKKPTAFPEGRLTLDMNMIYYQLAYGGEIIDIRSDPQKDDRVTDHSAVIIAPTSAGKTFVSYYCIERVLRQSDDDMVVYVSPSKALLNQVCGSVYARFRNKTLSGGKALFGTLLLEYSENPMNCQVLITIPECLENLFLSKNPVIQTLIDKIKYVIFDEVHCISASPDAHIWEHLLLLIRCPFLALSATIGNATVLHKWLQSAEKSKNIQGTPVREVELITYGERYSELELAVQRINPVTVGQSKNGVNSMIEHFMPYGVYKPVKLSMFGIPGDQQLTARQILDLYHALAEVDPIVKEEFEPCSFFNYKPGGERVWLTRQDIRRLEVALKNRFLEWLETNPERVNKVLSQIGKNVQSELKFRSRPFDQRTTAMKNIAPLILELRDRELLPAICFNEDRRVCEGLAQQLLGYLEMQQKEFEASPEYKKYEIKDEEKIAKMLKRKRDAAAAKEKKKSKVADKFERAEAEEQEHNIQDVDDYDPLAAMKLRLNMALEKFKLHGRQRDVDLYEKVTERLAKDRLSGRETTKLLCKLFERGIGFHHPGLNSRERGAVEILFRSGHLAVLFSTSTLALGINVPCKTVLFGVDDANLTPLQFRQMSGRAGRRGFDHSGSVIFMSIPTAKIRRLLTASLSTLRGNLPFTTSYILRLFGYIHQDDSVINEVRSGNQKTSPFELRLKTVLSFLTNSFILHTRSELSSTVQKQLKLYMLFAVQVLRVLNLLNEKGELSGLASLVCHLSANEPGNLVFAHLLQNGVFHKLCGSKTMSREEIKNQLVLIFAHLFTYLRLPLSWNPDDRNSYPSTGESEIFLKPLPDNCSCLIKQYTNKVENLYREFMRLADPNKKLQGEVFSLTSYADSSVSMFSSNIVHPFHDYLLFDEAFMPARSPNPVDHRGRKIYFNAYAVDFWRLESKKALERDNGISENRVWGLIQSFSTTLLKISYALRAVGRSKDPFVEIMQELANEYDKKFCGAFSMKEKTRVSYAAAE</sequence>
<dbReference type="InterPro" id="IPR055124">
    <property type="entry name" value="PIN-like_DDX60"/>
</dbReference>
<dbReference type="PANTHER" id="PTHR44533:SF4">
    <property type="entry name" value="DEAD_H RNA HELICASE, PUTATIVE-RELATED"/>
    <property type="match status" value="1"/>
</dbReference>
<dbReference type="PROSITE" id="PS51192">
    <property type="entry name" value="HELICASE_ATP_BIND_1"/>
    <property type="match status" value="1"/>
</dbReference>
<feature type="transmembrane region" description="Helical" evidence="7">
    <location>
        <begin position="20"/>
        <end position="39"/>
    </location>
</feature>
<evidence type="ECO:0000313" key="10">
    <source>
        <dbReference type="EMBL" id="VDK76126.1"/>
    </source>
</evidence>
<dbReference type="Pfam" id="PF26076">
    <property type="entry name" value="WHD_DDX60"/>
    <property type="match status" value="1"/>
</dbReference>
<gene>
    <name evidence="10" type="ORF">NLS_LOCUS3177</name>
</gene>
<evidence type="ECO:0000313" key="11">
    <source>
        <dbReference type="Proteomes" id="UP000277928"/>
    </source>
</evidence>
<evidence type="ECO:0000256" key="2">
    <source>
        <dbReference type="ARBA" id="ARBA00022801"/>
    </source>
</evidence>
<dbReference type="GO" id="GO:0005524">
    <property type="term" value="F:ATP binding"/>
    <property type="evidence" value="ECO:0007669"/>
    <property type="project" value="UniProtKB-KW"/>
</dbReference>
<feature type="region of interest" description="Disordered" evidence="6">
    <location>
        <begin position="624"/>
        <end position="654"/>
    </location>
</feature>
<evidence type="ECO:0000259" key="8">
    <source>
        <dbReference type="PROSITE" id="PS51192"/>
    </source>
</evidence>
<dbReference type="Gene3D" id="3.40.50.300">
    <property type="entry name" value="P-loop containing nucleotide triphosphate hydrolases"/>
    <property type="match status" value="2"/>
</dbReference>
<dbReference type="GO" id="GO:0016787">
    <property type="term" value="F:hydrolase activity"/>
    <property type="evidence" value="ECO:0007669"/>
    <property type="project" value="UniProtKB-KW"/>
</dbReference>
<dbReference type="InterPro" id="IPR014001">
    <property type="entry name" value="Helicase_ATP-bd"/>
</dbReference>
<keyword evidence="1" id="KW-0547">Nucleotide-binding</keyword>
<dbReference type="PANTHER" id="PTHR44533">
    <property type="entry name" value="DEAD/H RNA HELICASE, PUTATIVE-RELATED"/>
    <property type="match status" value="1"/>
</dbReference>
<dbReference type="Pfam" id="PF23002">
    <property type="entry name" value="PIN-like_DDX60"/>
    <property type="match status" value="1"/>
</dbReference>
<accession>A0A3P6SMJ7</accession>
<dbReference type="Pfam" id="PF00270">
    <property type="entry name" value="DEAD"/>
    <property type="match status" value="1"/>
</dbReference>
<feature type="region of interest" description="Disordered" evidence="6">
    <location>
        <begin position="97"/>
        <end position="121"/>
    </location>
</feature>
<keyword evidence="7" id="KW-1133">Transmembrane helix</keyword>
<dbReference type="InterPro" id="IPR052431">
    <property type="entry name" value="SKI2_subfamily_helicases"/>
</dbReference>
<name>A0A3P6SMJ7_LITSI</name>
<reference evidence="10 11" key="1">
    <citation type="submission" date="2018-08" db="EMBL/GenBank/DDBJ databases">
        <authorList>
            <person name="Laetsch R D."/>
            <person name="Stevens L."/>
            <person name="Kumar S."/>
            <person name="Blaxter L. M."/>
        </authorList>
    </citation>
    <scope>NUCLEOTIDE SEQUENCE [LARGE SCALE GENOMIC DNA]</scope>
</reference>
<evidence type="ECO:0000256" key="6">
    <source>
        <dbReference type="SAM" id="MobiDB-lite"/>
    </source>
</evidence>
<dbReference type="SMART" id="SM00490">
    <property type="entry name" value="HELICc"/>
    <property type="match status" value="1"/>
</dbReference>
<evidence type="ECO:0000259" key="9">
    <source>
        <dbReference type="PROSITE" id="PS51194"/>
    </source>
</evidence>
<keyword evidence="5" id="KW-0175">Coiled coil</keyword>
<dbReference type="SMART" id="SM00487">
    <property type="entry name" value="DEXDc"/>
    <property type="match status" value="1"/>
</dbReference>
<dbReference type="GO" id="GO:0004386">
    <property type="term" value="F:helicase activity"/>
    <property type="evidence" value="ECO:0007669"/>
    <property type="project" value="UniProtKB-KW"/>
</dbReference>
<evidence type="ECO:0000256" key="5">
    <source>
        <dbReference type="SAM" id="Coils"/>
    </source>
</evidence>
<keyword evidence="3" id="KW-0347">Helicase</keyword>
<dbReference type="GO" id="GO:0005737">
    <property type="term" value="C:cytoplasm"/>
    <property type="evidence" value="ECO:0007669"/>
    <property type="project" value="TreeGrafter"/>
</dbReference>
<dbReference type="Pfam" id="PF00271">
    <property type="entry name" value="Helicase_C"/>
    <property type="match status" value="1"/>
</dbReference>
<dbReference type="InterPro" id="IPR001650">
    <property type="entry name" value="Helicase_C-like"/>
</dbReference>
<keyword evidence="11" id="KW-1185">Reference proteome</keyword>
<keyword evidence="7" id="KW-0812">Transmembrane</keyword>
<proteinExistence type="predicted"/>
<dbReference type="InterPro" id="IPR027417">
    <property type="entry name" value="P-loop_NTPase"/>
</dbReference>
<feature type="compositionally biased region" description="Basic and acidic residues" evidence="6">
    <location>
        <begin position="624"/>
        <end position="635"/>
    </location>
</feature>
<evidence type="ECO:0000256" key="1">
    <source>
        <dbReference type="ARBA" id="ARBA00022741"/>
    </source>
</evidence>
<dbReference type="InterPro" id="IPR011545">
    <property type="entry name" value="DEAD/DEAH_box_helicase_dom"/>
</dbReference>
<feature type="domain" description="Helicase C-terminal" evidence="9">
    <location>
        <begin position="1277"/>
        <end position="1420"/>
    </location>
</feature>
<dbReference type="Proteomes" id="UP000277928">
    <property type="component" value="Unassembled WGS sequence"/>
</dbReference>
<keyword evidence="4" id="KW-0067">ATP-binding</keyword>
<keyword evidence="2" id="KW-0378">Hydrolase</keyword>
<feature type="coiled-coil region" evidence="5">
    <location>
        <begin position="1204"/>
        <end position="1244"/>
    </location>
</feature>
<feature type="domain" description="Helicase ATP-binding" evidence="8">
    <location>
        <begin position="812"/>
        <end position="982"/>
    </location>
</feature>
<dbReference type="GO" id="GO:0003676">
    <property type="term" value="F:nucleic acid binding"/>
    <property type="evidence" value="ECO:0007669"/>
    <property type="project" value="InterPro"/>
</dbReference>
<dbReference type="STRING" id="42156.A0A3P6SMJ7"/>